<gene>
    <name evidence="1" type="ORF">CN613_05085</name>
</gene>
<comment type="caution">
    <text evidence="1">The sequence shown here is derived from an EMBL/GenBank/DDBJ whole genome shotgun (WGS) entry which is preliminary data.</text>
</comment>
<reference evidence="1 2" key="1">
    <citation type="submission" date="2017-09" db="EMBL/GenBank/DDBJ databases">
        <title>Large-scale bioinformatics analysis of Bacillus genomes uncovers conserved roles of natural products in bacterial physiology.</title>
        <authorList>
            <consortium name="Agbiome Team Llc"/>
            <person name="Bleich R.M."/>
            <person name="Grubbs K.J."/>
            <person name="Santa Maria K.C."/>
            <person name="Allen S.E."/>
            <person name="Farag S."/>
            <person name="Shank E.A."/>
            <person name="Bowers A."/>
        </authorList>
    </citation>
    <scope>NUCLEOTIDE SEQUENCE [LARGE SCALE GENOMIC DNA]</scope>
    <source>
        <strain evidence="1 2">AFS009893</strain>
    </source>
</reference>
<dbReference type="RefSeq" id="WP_097969568.1">
    <property type="nucleotide sequence ID" value="NZ_NUDP01000023.1"/>
</dbReference>
<protein>
    <submittedName>
        <fullName evidence="1">Uncharacterized protein</fullName>
    </submittedName>
</protein>
<organism evidence="1 2">
    <name type="scientific">Bacillus pseudomycoides</name>
    <dbReference type="NCBI Taxonomy" id="64104"/>
    <lineage>
        <taxon>Bacteria</taxon>
        <taxon>Bacillati</taxon>
        <taxon>Bacillota</taxon>
        <taxon>Bacilli</taxon>
        <taxon>Bacillales</taxon>
        <taxon>Bacillaceae</taxon>
        <taxon>Bacillus</taxon>
        <taxon>Bacillus cereus group</taxon>
    </lineage>
</organism>
<proteinExistence type="predicted"/>
<name>A0A2B6RBX7_9BACI</name>
<sequence length="84" mass="9764">MRYIKLEIAYKFKPEGNTYEQTHYLPSSEEDIDSVKQKLLSVYSNIFNSIAIPLRLTVSEVTELEYQGGQAEEKANLRLLESEY</sequence>
<dbReference type="EMBL" id="NUDP01000023">
    <property type="protein sequence ID" value="PEM71329.1"/>
    <property type="molecule type" value="Genomic_DNA"/>
</dbReference>
<dbReference type="AlphaFoldDB" id="A0A2B6RBX7"/>
<accession>A0A2B6RBX7</accession>
<dbReference type="Proteomes" id="UP000219775">
    <property type="component" value="Unassembled WGS sequence"/>
</dbReference>
<evidence type="ECO:0000313" key="1">
    <source>
        <dbReference type="EMBL" id="PEM71329.1"/>
    </source>
</evidence>
<evidence type="ECO:0000313" key="2">
    <source>
        <dbReference type="Proteomes" id="UP000219775"/>
    </source>
</evidence>